<protein>
    <submittedName>
        <fullName evidence="4">GCN5-related N-acetyltransferase</fullName>
    </submittedName>
</protein>
<evidence type="ECO:0000256" key="2">
    <source>
        <dbReference type="ARBA" id="ARBA00023315"/>
    </source>
</evidence>
<dbReference type="CDD" id="cd04301">
    <property type="entry name" value="NAT_SF"/>
    <property type="match status" value="1"/>
</dbReference>
<dbReference type="STRING" id="1238182.C882_2441"/>
<accession>K9H461</accession>
<proteinExistence type="predicted"/>
<feature type="domain" description="N-acetyltransferase" evidence="3">
    <location>
        <begin position="2"/>
        <end position="174"/>
    </location>
</feature>
<dbReference type="AlphaFoldDB" id="K9H461"/>
<dbReference type="Proteomes" id="UP000009881">
    <property type="component" value="Unassembled WGS sequence"/>
</dbReference>
<organism evidence="4 5">
    <name type="scientific">Caenispirillum salinarum AK4</name>
    <dbReference type="NCBI Taxonomy" id="1238182"/>
    <lineage>
        <taxon>Bacteria</taxon>
        <taxon>Pseudomonadati</taxon>
        <taxon>Pseudomonadota</taxon>
        <taxon>Alphaproteobacteria</taxon>
        <taxon>Rhodospirillales</taxon>
        <taxon>Novispirillaceae</taxon>
        <taxon>Caenispirillum</taxon>
    </lineage>
</organism>
<dbReference type="OrthoDB" id="9799154at2"/>
<dbReference type="RefSeq" id="WP_009538850.1">
    <property type="nucleotide sequence ID" value="NZ_ANHY01000003.1"/>
</dbReference>
<dbReference type="InterPro" id="IPR050832">
    <property type="entry name" value="Bact_Acetyltransf"/>
</dbReference>
<dbReference type="PANTHER" id="PTHR43877">
    <property type="entry name" value="AMINOALKYLPHOSPHONATE N-ACETYLTRANSFERASE-RELATED-RELATED"/>
    <property type="match status" value="1"/>
</dbReference>
<keyword evidence="5" id="KW-1185">Reference proteome</keyword>
<dbReference type="InterPro" id="IPR000182">
    <property type="entry name" value="GNAT_dom"/>
</dbReference>
<keyword evidence="1 4" id="KW-0808">Transferase</keyword>
<dbReference type="EMBL" id="ANHY01000003">
    <property type="protein sequence ID" value="EKV32362.1"/>
    <property type="molecule type" value="Genomic_DNA"/>
</dbReference>
<reference evidence="4 5" key="1">
    <citation type="journal article" date="2013" name="Genome Announc.">
        <title>Draft Genome Sequence of an Alphaproteobacterium, Caenispirillum salinarum AK4(T), Isolated from a Solar Saltern.</title>
        <authorList>
            <person name="Khatri I."/>
            <person name="Singh A."/>
            <person name="Korpole S."/>
            <person name="Pinnaka A.K."/>
            <person name="Subramanian S."/>
        </authorList>
    </citation>
    <scope>NUCLEOTIDE SEQUENCE [LARGE SCALE GENOMIC DNA]</scope>
    <source>
        <strain evidence="4 5">AK4</strain>
    </source>
</reference>
<evidence type="ECO:0000313" key="4">
    <source>
        <dbReference type="EMBL" id="EKV32362.1"/>
    </source>
</evidence>
<evidence type="ECO:0000259" key="3">
    <source>
        <dbReference type="PROSITE" id="PS51186"/>
    </source>
</evidence>
<evidence type="ECO:0000313" key="5">
    <source>
        <dbReference type="Proteomes" id="UP000009881"/>
    </source>
</evidence>
<evidence type="ECO:0000256" key="1">
    <source>
        <dbReference type="ARBA" id="ARBA00022679"/>
    </source>
</evidence>
<dbReference type="PANTHER" id="PTHR43877:SF1">
    <property type="entry name" value="ACETYLTRANSFERASE"/>
    <property type="match status" value="1"/>
</dbReference>
<dbReference type="eggNOG" id="COG1247">
    <property type="taxonomic scope" value="Bacteria"/>
</dbReference>
<dbReference type="Gene3D" id="3.40.630.30">
    <property type="match status" value="1"/>
</dbReference>
<dbReference type="InterPro" id="IPR016181">
    <property type="entry name" value="Acyl_CoA_acyltransferase"/>
</dbReference>
<name>K9H461_9PROT</name>
<dbReference type="Pfam" id="PF00583">
    <property type="entry name" value="Acetyltransf_1"/>
    <property type="match status" value="1"/>
</dbReference>
<gene>
    <name evidence="4" type="ORF">C882_2441</name>
</gene>
<dbReference type="PROSITE" id="PS51186">
    <property type="entry name" value="GNAT"/>
    <property type="match status" value="1"/>
</dbReference>
<sequence length="174" mass="18638">MVFIAPAQPQDAPAIAAVHVAAWRAAYAGIVPQVVLDSLSEVQRTAQWRRILAAEAGWTLVARDGGRGGPVVGFVQGGALRDGDAGPGDGEVGGLYLRPDRRGRGLGRALMAAAVKRLAADGMARLFVWVLADNRPARAFYAHLGGVPDRTQHDTIGGKRLREVRYRWDGLPRL</sequence>
<dbReference type="GO" id="GO:0016747">
    <property type="term" value="F:acyltransferase activity, transferring groups other than amino-acyl groups"/>
    <property type="evidence" value="ECO:0007669"/>
    <property type="project" value="InterPro"/>
</dbReference>
<comment type="caution">
    <text evidence="4">The sequence shown here is derived from an EMBL/GenBank/DDBJ whole genome shotgun (WGS) entry which is preliminary data.</text>
</comment>
<dbReference type="SUPFAM" id="SSF55729">
    <property type="entry name" value="Acyl-CoA N-acyltransferases (Nat)"/>
    <property type="match status" value="1"/>
</dbReference>
<keyword evidence="2" id="KW-0012">Acyltransferase</keyword>